<dbReference type="Proteomes" id="UP000326453">
    <property type="component" value="Plasmid pPAN2"/>
</dbReference>
<keyword evidence="1" id="KW-0813">Transport</keyword>
<dbReference type="Pfam" id="PF00005">
    <property type="entry name" value="ABC_tran"/>
    <property type="match status" value="1"/>
</dbReference>
<sequence>MPCLHLDAAEVSFPGLPAPVLRIPRLKIAAGSQVAVIGPSGSGKSTLVNVITGLARPTQGRVFWDERDIARLSEGARDRWRGANIGLVMQDFHLFPGLSALENVLLPARLARVADGAIRARAGALLSRVGLSRPDQPVETLSRGEMQRVAAARALLRDPGVIVADEPTASLDAENGAVIAGLLLELAAQTGATLIVVTHDQRLISRLPRRIAMADGTVRSDSMAEVRP</sequence>
<dbReference type="AlphaFoldDB" id="A0AAE6NU37"/>
<keyword evidence="7" id="KW-1185">Reference proteome</keyword>
<dbReference type="InterPro" id="IPR027417">
    <property type="entry name" value="P-loop_NTPase"/>
</dbReference>
<name>A0AAE6NU37_PARPN</name>
<protein>
    <submittedName>
        <fullName evidence="6">ABC transport system ATP-binding protein</fullName>
    </submittedName>
    <submittedName>
        <fullName evidence="5">ABC transporter ATP-binding protein</fullName>
    </submittedName>
</protein>
<evidence type="ECO:0000313" key="7">
    <source>
        <dbReference type="Proteomes" id="UP000273626"/>
    </source>
</evidence>
<dbReference type="EMBL" id="RBLI01000003">
    <property type="protein sequence ID" value="RKS42939.1"/>
    <property type="molecule type" value="Genomic_DNA"/>
</dbReference>
<dbReference type="SUPFAM" id="SSF52540">
    <property type="entry name" value="P-loop containing nucleoside triphosphate hydrolases"/>
    <property type="match status" value="1"/>
</dbReference>
<evidence type="ECO:0000256" key="2">
    <source>
        <dbReference type="ARBA" id="ARBA00022741"/>
    </source>
</evidence>
<proteinExistence type="predicted"/>
<evidence type="ECO:0000313" key="8">
    <source>
        <dbReference type="Proteomes" id="UP000326453"/>
    </source>
</evidence>
<gene>
    <name evidence="6" type="ORF">BDE18_3868</name>
    <name evidence="5" type="ORF">ESD82_09720</name>
</gene>
<dbReference type="GeneID" id="51370844"/>
<dbReference type="GO" id="GO:0005886">
    <property type="term" value="C:plasma membrane"/>
    <property type="evidence" value="ECO:0007669"/>
    <property type="project" value="TreeGrafter"/>
</dbReference>
<accession>A0AAE6NU37</accession>
<dbReference type="InterPro" id="IPR017911">
    <property type="entry name" value="MacB-like_ATP-bd"/>
</dbReference>
<dbReference type="KEGG" id="ppan:ESD82_09720"/>
<dbReference type="InterPro" id="IPR003439">
    <property type="entry name" value="ABC_transporter-like_ATP-bd"/>
</dbReference>
<dbReference type="InterPro" id="IPR015854">
    <property type="entry name" value="ABC_transpr_LolD-like"/>
</dbReference>
<dbReference type="Gene3D" id="3.40.50.300">
    <property type="entry name" value="P-loop containing nucleotide triphosphate hydrolases"/>
    <property type="match status" value="1"/>
</dbReference>
<dbReference type="RefSeq" id="WP_028710292.1">
    <property type="nucleotide sequence ID" value="NZ_CP044425.1"/>
</dbReference>
<dbReference type="PANTHER" id="PTHR24220">
    <property type="entry name" value="IMPORT ATP-BINDING PROTEIN"/>
    <property type="match status" value="1"/>
</dbReference>
<dbReference type="Proteomes" id="UP000273626">
    <property type="component" value="Unassembled WGS sequence"/>
</dbReference>
<dbReference type="PROSITE" id="PS50893">
    <property type="entry name" value="ABC_TRANSPORTER_2"/>
    <property type="match status" value="1"/>
</dbReference>
<dbReference type="InterPro" id="IPR003593">
    <property type="entry name" value="AAA+_ATPase"/>
</dbReference>
<dbReference type="EMBL" id="CP044425">
    <property type="protein sequence ID" value="QFG36471.1"/>
    <property type="molecule type" value="Genomic_DNA"/>
</dbReference>
<feature type="domain" description="ABC transporter" evidence="4">
    <location>
        <begin position="6"/>
        <end position="226"/>
    </location>
</feature>
<keyword evidence="2" id="KW-0547">Nucleotide-binding</keyword>
<geneLocation type="plasmid" evidence="5">
    <name>pPAN2</name>
</geneLocation>
<geneLocation type="plasmid" evidence="8">
    <name>ppan2</name>
</geneLocation>
<dbReference type="GO" id="GO:0005524">
    <property type="term" value="F:ATP binding"/>
    <property type="evidence" value="ECO:0007669"/>
    <property type="project" value="UniProtKB-KW"/>
</dbReference>
<reference evidence="5 8" key="2">
    <citation type="submission" date="2019-01" db="EMBL/GenBank/DDBJ databases">
        <title>Complete Genome Sequence and Annotation of the Paracoccus pantotrophus type strain DSM 2944.</title>
        <authorList>
            <person name="Bockwoldt J.A."/>
            <person name="Zimmermann M."/>
            <person name="Tiso T."/>
            <person name="Blank L.M."/>
        </authorList>
    </citation>
    <scope>NUCLEOTIDE SEQUENCE [LARGE SCALE GENOMIC DNA]</scope>
    <source>
        <strain evidence="5 8">DSM 2944</strain>
        <plasmid evidence="5">pPAN2</plasmid>
        <plasmid evidence="8">ppan2</plasmid>
    </source>
</reference>
<evidence type="ECO:0000313" key="6">
    <source>
        <dbReference type="EMBL" id="RKS42939.1"/>
    </source>
</evidence>
<dbReference type="CDD" id="cd03255">
    <property type="entry name" value="ABC_MJ0796_LolCDE_FtsE"/>
    <property type="match status" value="1"/>
</dbReference>
<dbReference type="SMART" id="SM00382">
    <property type="entry name" value="AAA"/>
    <property type="match status" value="1"/>
</dbReference>
<evidence type="ECO:0000313" key="5">
    <source>
        <dbReference type="EMBL" id="QFG36471.1"/>
    </source>
</evidence>
<evidence type="ECO:0000256" key="3">
    <source>
        <dbReference type="ARBA" id="ARBA00022840"/>
    </source>
</evidence>
<keyword evidence="5" id="KW-0614">Plasmid</keyword>
<reference evidence="6 7" key="1">
    <citation type="submission" date="2018-10" db="EMBL/GenBank/DDBJ databases">
        <title>Genomic Encyclopedia of Archaeal and Bacterial Type Strains, Phase II (KMG-II): from individual species to whole genera.</title>
        <authorList>
            <person name="Goeker M."/>
        </authorList>
    </citation>
    <scope>NUCLEOTIDE SEQUENCE [LARGE SCALE GENOMIC DNA]</scope>
    <source>
        <strain evidence="7">ATCC 35512 / DSM 2944 / CIP 106514 / LMD 82.5 / NBRC 102493 / NCCB 82005 / GB17</strain>
        <strain evidence="6">DSM 2944</strain>
    </source>
</reference>
<evidence type="ECO:0000256" key="1">
    <source>
        <dbReference type="ARBA" id="ARBA00022448"/>
    </source>
</evidence>
<dbReference type="GO" id="GO:0016887">
    <property type="term" value="F:ATP hydrolysis activity"/>
    <property type="evidence" value="ECO:0007669"/>
    <property type="project" value="InterPro"/>
</dbReference>
<keyword evidence="3 5" id="KW-0067">ATP-binding</keyword>
<evidence type="ECO:0000259" key="4">
    <source>
        <dbReference type="PROSITE" id="PS50893"/>
    </source>
</evidence>
<organism evidence="5 8">
    <name type="scientific">Paracoccus pantotrophus</name>
    <name type="common">Thiosphaera pantotropha</name>
    <dbReference type="NCBI Taxonomy" id="82367"/>
    <lineage>
        <taxon>Bacteria</taxon>
        <taxon>Pseudomonadati</taxon>
        <taxon>Pseudomonadota</taxon>
        <taxon>Alphaproteobacteria</taxon>
        <taxon>Rhodobacterales</taxon>
        <taxon>Paracoccaceae</taxon>
        <taxon>Paracoccus</taxon>
    </lineage>
</organism>
<dbReference type="GO" id="GO:0022857">
    <property type="term" value="F:transmembrane transporter activity"/>
    <property type="evidence" value="ECO:0007669"/>
    <property type="project" value="TreeGrafter"/>
</dbReference>